<feature type="non-terminal residue" evidence="7">
    <location>
        <position position="1"/>
    </location>
</feature>
<dbReference type="Proteomes" id="UP001434883">
    <property type="component" value="Unassembled WGS sequence"/>
</dbReference>
<reference evidence="7 8" key="1">
    <citation type="submission" date="2021-06" db="EMBL/GenBank/DDBJ databases">
        <authorList>
            <person name="Palmer J.M."/>
        </authorList>
    </citation>
    <scope>NUCLEOTIDE SEQUENCE [LARGE SCALE GENOMIC DNA]</scope>
    <source>
        <strain evidence="7 8">XC_2019</strain>
        <tissue evidence="7">Muscle</tissue>
    </source>
</reference>
<comment type="caution">
    <text evidence="7">The sequence shown here is derived from an EMBL/GenBank/DDBJ whole genome shotgun (WGS) entry which is preliminary data.</text>
</comment>
<dbReference type="PANTHER" id="PTHR15332">
    <property type="entry name" value="PROPROTEIN CONVERTASE SUBTILISIN_KEXIN TYPE 5-LIKE"/>
    <property type="match status" value="1"/>
</dbReference>
<evidence type="ECO:0000256" key="2">
    <source>
        <dbReference type="ARBA" id="ARBA00022525"/>
    </source>
</evidence>
<dbReference type="PANTHER" id="PTHR15332:SF175">
    <property type="entry name" value="PROPROTEIN CONVERTASE SUBTILISIN_KEXIN TYPE 5-LIKE"/>
    <property type="match status" value="1"/>
</dbReference>
<keyword evidence="3" id="KW-0732">Signal</keyword>
<gene>
    <name evidence="7" type="ORF">XENOCAPTIV_021772</name>
</gene>
<protein>
    <recommendedName>
        <fullName evidence="6">R-spondin Fu-CRD domain-containing protein</fullName>
    </recommendedName>
</protein>
<sequence length="299" mass="33669">QDKCEPCHSSCKTCFAARKENCSTCNHECADYYFLHEAACVDDCPKGYFASEQQQECMQCHADCASCDGPSEDDCDVCRNPKAVRYNGECLARCPNSTYYDKNTNECRGREGHYPASKDSKRGDPDCRTCDPSCEGCWGPNMWECTLCPASQILSDDGRCLRCLECVLGVNFVMRSAEDLGSSARLTVMTCVIIIIFLGGGIFLFLAACSKWFTTKPKTKAGGYQKLDTNGDCPPQPTTSWFGDYTDRITECENNDEEYDDEDIVYMTKDGTVYRKFKYGLLDDDDVELEYDDESYSFR</sequence>
<evidence type="ECO:0000256" key="5">
    <source>
        <dbReference type="SAM" id="Phobius"/>
    </source>
</evidence>
<keyword evidence="8" id="KW-1185">Reference proteome</keyword>
<accession>A0ABV0RUX3</accession>
<comment type="subcellular location">
    <subcellularLocation>
        <location evidence="1">Secreted</location>
    </subcellularLocation>
</comment>
<dbReference type="InterPro" id="IPR043601">
    <property type="entry name" value="Rspo_Fu-CRD_dom"/>
</dbReference>
<keyword evidence="2" id="KW-0964">Secreted</keyword>
<feature type="domain" description="R-spondin Fu-CRD" evidence="6">
    <location>
        <begin position="38"/>
        <end position="107"/>
    </location>
</feature>
<dbReference type="SMART" id="SM00261">
    <property type="entry name" value="FU"/>
    <property type="match status" value="3"/>
</dbReference>
<evidence type="ECO:0000259" key="6">
    <source>
        <dbReference type="Pfam" id="PF15913"/>
    </source>
</evidence>
<organism evidence="7 8">
    <name type="scientific">Xenoophorus captivus</name>
    <dbReference type="NCBI Taxonomy" id="1517983"/>
    <lineage>
        <taxon>Eukaryota</taxon>
        <taxon>Metazoa</taxon>
        <taxon>Chordata</taxon>
        <taxon>Craniata</taxon>
        <taxon>Vertebrata</taxon>
        <taxon>Euteleostomi</taxon>
        <taxon>Actinopterygii</taxon>
        <taxon>Neopterygii</taxon>
        <taxon>Teleostei</taxon>
        <taxon>Neoteleostei</taxon>
        <taxon>Acanthomorphata</taxon>
        <taxon>Ovalentaria</taxon>
        <taxon>Atherinomorphae</taxon>
        <taxon>Cyprinodontiformes</taxon>
        <taxon>Goodeidae</taxon>
        <taxon>Xenoophorus</taxon>
    </lineage>
</organism>
<dbReference type="Gene3D" id="2.10.220.10">
    <property type="entry name" value="Hormone Receptor, Insulin-like Growth Factor Receptor 1, Chain A, domain 2"/>
    <property type="match status" value="2"/>
</dbReference>
<proteinExistence type="predicted"/>
<evidence type="ECO:0000256" key="3">
    <source>
        <dbReference type="ARBA" id="ARBA00022729"/>
    </source>
</evidence>
<evidence type="ECO:0000313" key="8">
    <source>
        <dbReference type="Proteomes" id="UP001434883"/>
    </source>
</evidence>
<dbReference type="Pfam" id="PF15913">
    <property type="entry name" value="Furin-like_2"/>
    <property type="match status" value="1"/>
</dbReference>
<keyword evidence="5" id="KW-0812">Transmembrane</keyword>
<keyword evidence="5" id="KW-0472">Membrane</keyword>
<dbReference type="EMBL" id="JAHRIN010059294">
    <property type="protein sequence ID" value="MEQ2211951.1"/>
    <property type="molecule type" value="Genomic_DNA"/>
</dbReference>
<keyword evidence="5" id="KW-1133">Transmembrane helix</keyword>
<keyword evidence="4" id="KW-0325">Glycoprotein</keyword>
<name>A0ABV0RUX3_9TELE</name>
<evidence type="ECO:0000256" key="4">
    <source>
        <dbReference type="ARBA" id="ARBA00023180"/>
    </source>
</evidence>
<evidence type="ECO:0000313" key="7">
    <source>
        <dbReference type="EMBL" id="MEQ2211951.1"/>
    </source>
</evidence>
<dbReference type="CDD" id="cd00064">
    <property type="entry name" value="FU"/>
    <property type="match status" value="2"/>
</dbReference>
<dbReference type="InterPro" id="IPR006212">
    <property type="entry name" value="Furin_repeat"/>
</dbReference>
<feature type="transmembrane region" description="Helical" evidence="5">
    <location>
        <begin position="186"/>
        <end position="208"/>
    </location>
</feature>
<dbReference type="InterPro" id="IPR009030">
    <property type="entry name" value="Growth_fac_rcpt_cys_sf"/>
</dbReference>
<dbReference type="SUPFAM" id="SSF57184">
    <property type="entry name" value="Growth factor receptor domain"/>
    <property type="match status" value="1"/>
</dbReference>
<evidence type="ECO:0000256" key="1">
    <source>
        <dbReference type="ARBA" id="ARBA00004613"/>
    </source>
</evidence>